<feature type="domain" description="Methyltransferase" evidence="1">
    <location>
        <begin position="86"/>
        <end position="184"/>
    </location>
</feature>
<organism evidence="2">
    <name type="scientific">marine sediment metagenome</name>
    <dbReference type="NCBI Taxonomy" id="412755"/>
    <lineage>
        <taxon>unclassified sequences</taxon>
        <taxon>metagenomes</taxon>
        <taxon>ecological metagenomes</taxon>
    </lineage>
</organism>
<reference evidence="2" key="1">
    <citation type="journal article" date="2014" name="Front. Microbiol.">
        <title>High frequency of phylogenetically diverse reductive dehalogenase-homologous genes in deep subseafloor sedimentary metagenomes.</title>
        <authorList>
            <person name="Kawai M."/>
            <person name="Futagami T."/>
            <person name="Toyoda A."/>
            <person name="Takaki Y."/>
            <person name="Nishi S."/>
            <person name="Hori S."/>
            <person name="Arai W."/>
            <person name="Tsubouchi T."/>
            <person name="Morono Y."/>
            <person name="Uchiyama I."/>
            <person name="Ito T."/>
            <person name="Fujiyama A."/>
            <person name="Inagaki F."/>
            <person name="Takami H."/>
        </authorList>
    </citation>
    <scope>NUCLEOTIDE SEQUENCE</scope>
    <source>
        <strain evidence="2">Expedition CK06-06</strain>
    </source>
</reference>
<protein>
    <recommendedName>
        <fullName evidence="1">Methyltransferase domain-containing protein</fullName>
    </recommendedName>
</protein>
<dbReference type="EMBL" id="BARV01007693">
    <property type="protein sequence ID" value="GAI11425.1"/>
    <property type="molecule type" value="Genomic_DNA"/>
</dbReference>
<dbReference type="SUPFAM" id="SSF53335">
    <property type="entry name" value="S-adenosyl-L-methionine-dependent methyltransferases"/>
    <property type="match status" value="1"/>
</dbReference>
<dbReference type="AlphaFoldDB" id="X1M9Q0"/>
<evidence type="ECO:0000259" key="1">
    <source>
        <dbReference type="Pfam" id="PF13649"/>
    </source>
</evidence>
<name>X1M9Q0_9ZZZZ</name>
<proteinExistence type="predicted"/>
<gene>
    <name evidence="2" type="ORF">S06H3_15618</name>
</gene>
<dbReference type="InterPro" id="IPR041698">
    <property type="entry name" value="Methyltransf_25"/>
</dbReference>
<dbReference type="Pfam" id="PF13649">
    <property type="entry name" value="Methyltransf_25"/>
    <property type="match status" value="1"/>
</dbReference>
<dbReference type="InterPro" id="IPR029063">
    <property type="entry name" value="SAM-dependent_MTases_sf"/>
</dbReference>
<dbReference type="Gene3D" id="3.40.50.150">
    <property type="entry name" value="Vaccinia Virus protein VP39"/>
    <property type="match status" value="1"/>
</dbReference>
<sequence length="234" mass="27774">MDIPRWIVRCIPNFILDPLRPIAGRLLGNIYYSIDFYEKEYHTKEYQLPRKNLESVIENFVQVGQKQRLYEVLDKSRGIPVPKNWLEIGCSFGKTTFWLAEYYDNTKFFMFDFAQTAVDFINTNNPIPERTVVWKGNVANISNDDFGFDDFFEFASLLDITEHLPKDIYFKCISEAYRVIKPGGFALLKQGNEILPEHINIRWEWQLIRDFKKAGFLLTKRLPYRYYLLRKPLG</sequence>
<accession>X1M9Q0</accession>
<comment type="caution">
    <text evidence="2">The sequence shown here is derived from an EMBL/GenBank/DDBJ whole genome shotgun (WGS) entry which is preliminary data.</text>
</comment>
<evidence type="ECO:0000313" key="2">
    <source>
        <dbReference type="EMBL" id="GAI11425.1"/>
    </source>
</evidence>